<accession>A0A6C0DK35</accession>
<name>A0A6C0DK35_9ZZZZ</name>
<dbReference type="AlphaFoldDB" id="A0A6C0DK35"/>
<dbReference type="EMBL" id="MN739619">
    <property type="protein sequence ID" value="QHT16289.1"/>
    <property type="molecule type" value="Genomic_DNA"/>
</dbReference>
<sequence length="256" mass="30946">MSKSYGFIITRHVNSEVTNQYWNQCIRCIRRFYPYRKIVVIDDNSDYKFVKADYDYKNVEIIQSEFKKRGELLGYYYFHKNRWFDNAVIIHDSVFFHKRITFEKFVSIQAIPFWHFEPDKENVENSLRIISELRYNELLRNKLLLNDILFNTSQKWHGCFGVQSFISHSFLVYIFNKYNLNSLINKVHSRPDRMCLERIFGLIFSLESPFTRKVKSLLGSIHSYKNNFSYTFEDYKRDLLVNKKLPEAVIKIWSGR</sequence>
<organism evidence="1">
    <name type="scientific">viral metagenome</name>
    <dbReference type="NCBI Taxonomy" id="1070528"/>
    <lineage>
        <taxon>unclassified sequences</taxon>
        <taxon>metagenomes</taxon>
        <taxon>organismal metagenomes</taxon>
    </lineage>
</organism>
<protein>
    <recommendedName>
        <fullName evidence="2">Glycosyltransferase</fullName>
    </recommendedName>
</protein>
<proteinExistence type="predicted"/>
<reference evidence="1" key="1">
    <citation type="journal article" date="2020" name="Nature">
        <title>Giant virus diversity and host interactions through global metagenomics.</title>
        <authorList>
            <person name="Schulz F."/>
            <person name="Roux S."/>
            <person name="Paez-Espino D."/>
            <person name="Jungbluth S."/>
            <person name="Walsh D.A."/>
            <person name="Denef V.J."/>
            <person name="McMahon K.D."/>
            <person name="Konstantinidis K.T."/>
            <person name="Eloe-Fadrosh E.A."/>
            <person name="Kyrpides N.C."/>
            <person name="Woyke T."/>
        </authorList>
    </citation>
    <scope>NUCLEOTIDE SEQUENCE</scope>
    <source>
        <strain evidence="1">GVMAG-M-3300023174-182</strain>
    </source>
</reference>
<evidence type="ECO:0008006" key="2">
    <source>
        <dbReference type="Google" id="ProtNLM"/>
    </source>
</evidence>
<evidence type="ECO:0000313" key="1">
    <source>
        <dbReference type="EMBL" id="QHT16289.1"/>
    </source>
</evidence>